<keyword evidence="1" id="KW-0472">Membrane</keyword>
<dbReference type="Proteomes" id="UP000244496">
    <property type="component" value="Chromosome"/>
</dbReference>
<evidence type="ECO:0000256" key="1">
    <source>
        <dbReference type="SAM" id="Phobius"/>
    </source>
</evidence>
<keyword evidence="2" id="KW-0732">Signal</keyword>
<name>A0A2S0UR93_9RHOB</name>
<keyword evidence="4" id="KW-1185">Reference proteome</keyword>
<keyword evidence="1" id="KW-0812">Transmembrane</keyword>
<dbReference type="OrthoDB" id="5464931at2"/>
<protein>
    <submittedName>
        <fullName evidence="3">Uncharacterized protein</fullName>
    </submittedName>
</protein>
<keyword evidence="1" id="KW-1133">Transmembrane helix</keyword>
<dbReference type="EMBL" id="CP028918">
    <property type="protein sequence ID" value="AWB50346.1"/>
    <property type="molecule type" value="Genomic_DNA"/>
</dbReference>
<gene>
    <name evidence="3" type="ORF">HYN69_10610</name>
</gene>
<dbReference type="KEGG" id="geh:HYN69_10610"/>
<accession>A0A2S0UR93</accession>
<dbReference type="Gene3D" id="2.60.120.1110">
    <property type="match status" value="1"/>
</dbReference>
<reference evidence="3 4" key="1">
    <citation type="submission" date="2018-04" db="EMBL/GenBank/DDBJ databases">
        <title>Genome sequencing of Gemmobacter.</title>
        <authorList>
            <person name="Yi H."/>
            <person name="Baek M.-G."/>
        </authorList>
    </citation>
    <scope>NUCLEOTIDE SEQUENCE [LARGE SCALE GENOMIC DNA]</scope>
    <source>
        <strain evidence="3 4">HYN0069</strain>
    </source>
</reference>
<dbReference type="AlphaFoldDB" id="A0A2S0UR93"/>
<feature type="transmembrane region" description="Helical" evidence="1">
    <location>
        <begin position="96"/>
        <end position="117"/>
    </location>
</feature>
<evidence type="ECO:0000313" key="4">
    <source>
        <dbReference type="Proteomes" id="UP000244496"/>
    </source>
</evidence>
<proteinExistence type="predicted"/>
<feature type="signal peptide" evidence="2">
    <location>
        <begin position="1"/>
        <end position="20"/>
    </location>
</feature>
<evidence type="ECO:0000313" key="3">
    <source>
        <dbReference type="EMBL" id="AWB50346.1"/>
    </source>
</evidence>
<sequence>MRDLYSSVATRLALAPASLAATTNGLSVDLFGMKSAAVFVAVGAITGAAAFSVKLQESSDNSTWTDVPAAFVQSDAPAVLAASFSYRLGYIGGKRYIRPVFTLASGTSAIIGAVAVVEPTVRPVP</sequence>
<feature type="transmembrane region" description="Helical" evidence="1">
    <location>
        <begin position="36"/>
        <end position="53"/>
    </location>
</feature>
<organism evidence="3 4">
    <name type="scientific">Paragemmobacter aquarius</name>
    <dbReference type="NCBI Taxonomy" id="2169400"/>
    <lineage>
        <taxon>Bacteria</taxon>
        <taxon>Pseudomonadati</taxon>
        <taxon>Pseudomonadota</taxon>
        <taxon>Alphaproteobacteria</taxon>
        <taxon>Rhodobacterales</taxon>
        <taxon>Paracoccaceae</taxon>
        <taxon>Paragemmobacter</taxon>
    </lineage>
</organism>
<evidence type="ECO:0000256" key="2">
    <source>
        <dbReference type="SAM" id="SignalP"/>
    </source>
</evidence>
<feature type="chain" id="PRO_5015671695" evidence="2">
    <location>
        <begin position="21"/>
        <end position="125"/>
    </location>
</feature>